<dbReference type="AlphaFoldDB" id="A0A4Q2T110"/>
<dbReference type="GO" id="GO:0010181">
    <property type="term" value="F:FMN binding"/>
    <property type="evidence" value="ECO:0007669"/>
    <property type="project" value="InterPro"/>
</dbReference>
<comment type="caution">
    <text evidence="3">The sequence shown here is derived from an EMBL/GenBank/DDBJ whole genome shotgun (WGS) entry which is preliminary data.</text>
</comment>
<dbReference type="SMART" id="SM00903">
    <property type="entry name" value="Flavin_Reduct"/>
    <property type="match status" value="1"/>
</dbReference>
<dbReference type="RefSeq" id="WP_129332709.1">
    <property type="nucleotide sequence ID" value="NZ_SDVB01000238.1"/>
</dbReference>
<organism evidence="3 4">
    <name type="scientific">Ciceribacter ferrooxidans</name>
    <dbReference type="NCBI Taxonomy" id="2509717"/>
    <lineage>
        <taxon>Bacteria</taxon>
        <taxon>Pseudomonadati</taxon>
        <taxon>Pseudomonadota</taxon>
        <taxon>Alphaproteobacteria</taxon>
        <taxon>Hyphomicrobiales</taxon>
        <taxon>Rhizobiaceae</taxon>
        <taxon>Ciceribacter</taxon>
    </lineage>
</organism>
<dbReference type="InterPro" id="IPR050268">
    <property type="entry name" value="NADH-dep_flavin_reductase"/>
</dbReference>
<dbReference type="GO" id="GO:0006208">
    <property type="term" value="P:pyrimidine nucleobase catabolic process"/>
    <property type="evidence" value="ECO:0007669"/>
    <property type="project" value="TreeGrafter"/>
</dbReference>
<dbReference type="Pfam" id="PF01613">
    <property type="entry name" value="Flavin_Reduct"/>
    <property type="match status" value="1"/>
</dbReference>
<reference evidence="3 4" key="1">
    <citation type="submission" date="2019-01" db="EMBL/GenBank/DDBJ databases">
        <authorList>
            <person name="Deng T."/>
        </authorList>
    </citation>
    <scope>NUCLEOTIDE SEQUENCE [LARGE SCALE GENOMIC DNA]</scope>
    <source>
        <strain evidence="3 4">F8825</strain>
    </source>
</reference>
<dbReference type="OrthoDB" id="9789254at2"/>
<dbReference type="EMBL" id="SDVB01000238">
    <property type="protein sequence ID" value="RYC12285.1"/>
    <property type="molecule type" value="Genomic_DNA"/>
</dbReference>
<dbReference type="PANTHER" id="PTHR30466">
    <property type="entry name" value="FLAVIN REDUCTASE"/>
    <property type="match status" value="1"/>
</dbReference>
<dbReference type="Proteomes" id="UP000291088">
    <property type="component" value="Unassembled WGS sequence"/>
</dbReference>
<dbReference type="Gene3D" id="2.30.110.10">
    <property type="entry name" value="Electron Transport, Fmn-binding Protein, Chain A"/>
    <property type="match status" value="1"/>
</dbReference>
<evidence type="ECO:0000259" key="2">
    <source>
        <dbReference type="SMART" id="SM00903"/>
    </source>
</evidence>
<dbReference type="PANTHER" id="PTHR30466:SF1">
    <property type="entry name" value="FMN REDUCTASE (NADH) RUTF"/>
    <property type="match status" value="1"/>
</dbReference>
<evidence type="ECO:0000256" key="1">
    <source>
        <dbReference type="ARBA" id="ARBA00023002"/>
    </source>
</evidence>
<dbReference type="GO" id="GO:0042602">
    <property type="term" value="F:riboflavin reductase (NADPH) activity"/>
    <property type="evidence" value="ECO:0007669"/>
    <property type="project" value="TreeGrafter"/>
</dbReference>
<keyword evidence="1" id="KW-0560">Oxidoreductase</keyword>
<feature type="domain" description="Flavin reductase like" evidence="2">
    <location>
        <begin position="16"/>
        <end position="163"/>
    </location>
</feature>
<evidence type="ECO:0000313" key="3">
    <source>
        <dbReference type="EMBL" id="RYC12285.1"/>
    </source>
</evidence>
<gene>
    <name evidence="3" type="ORF">EUU22_14680</name>
</gene>
<proteinExistence type="predicted"/>
<dbReference type="InterPro" id="IPR012349">
    <property type="entry name" value="Split_barrel_FMN-bd"/>
</dbReference>
<dbReference type="InterPro" id="IPR002563">
    <property type="entry name" value="Flavin_Rdtase-like_dom"/>
</dbReference>
<accession>A0A4Q2T110</accession>
<name>A0A4Q2T110_9HYPH</name>
<protein>
    <submittedName>
        <fullName evidence="3">Flavin reductase</fullName>
    </submittedName>
</protein>
<sequence length="164" mass="17834">MLNTQQMDPVLYREAMSRYAGHVQIVTTEYEGVRRGVTITAACSVSDRPPMLLVCLNNNNPNNAVFFEAGYFALNTLGAQHEALANAFAGFGVKEADARFALAKWQVLSTGAPVLADAVAAFDCRVTDRKVTATHTVLFGEVAAVHFGPREPALIYLDRGYHSL</sequence>
<keyword evidence="4" id="KW-1185">Reference proteome</keyword>
<dbReference type="SUPFAM" id="SSF50475">
    <property type="entry name" value="FMN-binding split barrel"/>
    <property type="match status" value="1"/>
</dbReference>
<evidence type="ECO:0000313" key="4">
    <source>
        <dbReference type="Proteomes" id="UP000291088"/>
    </source>
</evidence>